<proteinExistence type="predicted"/>
<protein>
    <submittedName>
        <fullName evidence="1">Uncharacterized protein</fullName>
    </submittedName>
</protein>
<accession>A0ABU4GNC6</accession>
<comment type="caution">
    <text evidence="1">The sequence shown here is derived from an EMBL/GenBank/DDBJ whole genome shotgun (WGS) entry which is preliminary data.</text>
</comment>
<dbReference type="EMBL" id="JAWONS010000216">
    <property type="protein sequence ID" value="MDW2798517.1"/>
    <property type="molecule type" value="Genomic_DNA"/>
</dbReference>
<gene>
    <name evidence="1" type="ORF">RZO55_13115</name>
</gene>
<evidence type="ECO:0000313" key="1">
    <source>
        <dbReference type="EMBL" id="MDW2798517.1"/>
    </source>
</evidence>
<reference evidence="1 2" key="1">
    <citation type="submission" date="2023-10" db="EMBL/GenBank/DDBJ databases">
        <title>A novel Glycoside Hydrolase 43-Like Enzyme from Clostrdium boliviensis is an Endo-xylanase, and a Candidate for Xylooligosaccharides Production from Different Xylan Substrates.</title>
        <authorList>
            <person name="Alvarez M.T."/>
            <person name="Rocabado-Villegas L.R."/>
            <person name="Salas-Veizaga D.M."/>
            <person name="Linares-Pasten J.A."/>
            <person name="Gudmundsdottir E.E."/>
            <person name="Hreggvidsson G.O."/>
            <person name="Adlercreutz P."/>
            <person name="Nordberg Karlsson E."/>
        </authorList>
    </citation>
    <scope>NUCLEOTIDE SEQUENCE [LARGE SCALE GENOMIC DNA]</scope>
    <source>
        <strain evidence="1 2">E-1</strain>
    </source>
</reference>
<evidence type="ECO:0000313" key="2">
    <source>
        <dbReference type="Proteomes" id="UP001276854"/>
    </source>
</evidence>
<organism evidence="1 2">
    <name type="scientific">Clostridium boliviensis</name>
    <dbReference type="NCBI Taxonomy" id="318465"/>
    <lineage>
        <taxon>Bacteria</taxon>
        <taxon>Bacillati</taxon>
        <taxon>Bacillota</taxon>
        <taxon>Clostridia</taxon>
        <taxon>Eubacteriales</taxon>
        <taxon>Clostridiaceae</taxon>
        <taxon>Clostridium</taxon>
    </lineage>
</organism>
<name>A0ABU4GNC6_9CLOT</name>
<keyword evidence="2" id="KW-1185">Reference proteome</keyword>
<sequence>MAVAGSAVIAAITGQDAAEAAGQTVDAEITAAVEITAADRIYEID</sequence>
<dbReference type="Proteomes" id="UP001276854">
    <property type="component" value="Unassembled WGS sequence"/>
</dbReference>